<evidence type="ECO:0000313" key="2">
    <source>
        <dbReference type="Proteomes" id="UP000468735"/>
    </source>
</evidence>
<sequence length="118" mass="13149">MAETLVMLAASAPLQIAWRERHGWSEDELGLDFDWAASWVVRSVDERAPGLLPDALKDLLRQIDGQLDEMSGPDGSARWSSEGLAEDRPWEEIRQLAARALDEIVKLDLIAMPNPADL</sequence>
<comment type="caution">
    <text evidence="1">The sequence shown here is derived from an EMBL/GenBank/DDBJ whole genome shotgun (WGS) entry which is preliminary data.</text>
</comment>
<keyword evidence="2" id="KW-1185">Reference proteome</keyword>
<gene>
    <name evidence="1" type="ORF">F8566_06890</name>
</gene>
<dbReference type="AlphaFoldDB" id="A0A6H9YZA3"/>
<dbReference type="Proteomes" id="UP000468735">
    <property type="component" value="Unassembled WGS sequence"/>
</dbReference>
<proteinExistence type="predicted"/>
<evidence type="ECO:0000313" key="1">
    <source>
        <dbReference type="EMBL" id="KAB2350707.1"/>
    </source>
</evidence>
<accession>A0A6H9YZA3</accession>
<dbReference type="RefSeq" id="WP_151559107.1">
    <property type="nucleotide sequence ID" value="NZ_WBMT01000003.1"/>
</dbReference>
<dbReference type="EMBL" id="WBMT01000003">
    <property type="protein sequence ID" value="KAB2350707.1"/>
    <property type="molecule type" value="Genomic_DNA"/>
</dbReference>
<name>A0A6H9YZA3_9ACTN</name>
<protein>
    <submittedName>
        <fullName evidence="1">Uncharacterized protein</fullName>
    </submittedName>
</protein>
<organism evidence="1 2">
    <name type="scientific">Actinomadura rudentiformis</name>
    <dbReference type="NCBI Taxonomy" id="359158"/>
    <lineage>
        <taxon>Bacteria</taxon>
        <taxon>Bacillati</taxon>
        <taxon>Actinomycetota</taxon>
        <taxon>Actinomycetes</taxon>
        <taxon>Streptosporangiales</taxon>
        <taxon>Thermomonosporaceae</taxon>
        <taxon>Actinomadura</taxon>
    </lineage>
</organism>
<dbReference type="OrthoDB" id="3537207at2"/>
<reference evidence="1 2" key="1">
    <citation type="submission" date="2019-09" db="EMBL/GenBank/DDBJ databases">
        <title>Actinomadura physcomitrii sp. nov., a novel actinomycete isolated from moss [Physcomitrium sphaericum (Ludw) Fuernr].</title>
        <authorList>
            <person name="Zhuang X."/>
            <person name="Liu C."/>
        </authorList>
    </citation>
    <scope>NUCLEOTIDE SEQUENCE [LARGE SCALE GENOMIC DNA]</scope>
    <source>
        <strain evidence="1 2">HMC1</strain>
    </source>
</reference>